<feature type="region of interest" description="Disordered" evidence="1">
    <location>
        <begin position="522"/>
        <end position="572"/>
    </location>
</feature>
<dbReference type="Proteomes" id="UP000433883">
    <property type="component" value="Unassembled WGS sequence"/>
</dbReference>
<feature type="region of interest" description="Disordered" evidence="1">
    <location>
        <begin position="411"/>
        <end position="491"/>
    </location>
</feature>
<feature type="region of interest" description="Disordered" evidence="1">
    <location>
        <begin position="323"/>
        <end position="360"/>
    </location>
</feature>
<reference evidence="3 4" key="1">
    <citation type="submission" date="2019-11" db="EMBL/GenBank/DDBJ databases">
        <title>Venturia inaequalis Genome Resource.</title>
        <authorList>
            <person name="Lichtner F.J."/>
        </authorList>
    </citation>
    <scope>NUCLEOTIDE SEQUENCE [LARGE SCALE GENOMIC DNA]</scope>
    <source>
        <strain evidence="3">Bline_iso_100314</strain>
    </source>
</reference>
<dbReference type="EMBL" id="WNWQ01000075">
    <property type="protein sequence ID" value="KAE9980499.1"/>
    <property type="molecule type" value="Genomic_DNA"/>
</dbReference>
<protein>
    <submittedName>
        <fullName evidence="3">Uncharacterized protein</fullName>
    </submittedName>
</protein>
<feature type="transmembrane region" description="Helical" evidence="2">
    <location>
        <begin position="382"/>
        <end position="402"/>
    </location>
</feature>
<keyword evidence="2" id="KW-0472">Membrane</keyword>
<evidence type="ECO:0000313" key="3">
    <source>
        <dbReference type="EMBL" id="KAE9980499.1"/>
    </source>
</evidence>
<evidence type="ECO:0000256" key="1">
    <source>
        <dbReference type="SAM" id="MobiDB-lite"/>
    </source>
</evidence>
<keyword evidence="2" id="KW-1133">Transmembrane helix</keyword>
<evidence type="ECO:0000256" key="2">
    <source>
        <dbReference type="SAM" id="Phobius"/>
    </source>
</evidence>
<gene>
    <name evidence="3" type="ORF">BLS_008697</name>
</gene>
<feature type="compositionally biased region" description="Low complexity" evidence="1">
    <location>
        <begin position="450"/>
        <end position="462"/>
    </location>
</feature>
<keyword evidence="2" id="KW-0812">Transmembrane</keyword>
<proteinExistence type="predicted"/>
<comment type="caution">
    <text evidence="3">The sequence shown here is derived from an EMBL/GenBank/DDBJ whole genome shotgun (WGS) entry which is preliminary data.</text>
</comment>
<feature type="region of interest" description="Disordered" evidence="1">
    <location>
        <begin position="174"/>
        <end position="193"/>
    </location>
</feature>
<feature type="compositionally biased region" description="Polar residues" evidence="1">
    <location>
        <begin position="477"/>
        <end position="491"/>
    </location>
</feature>
<dbReference type="AlphaFoldDB" id="A0A8H3Z0C8"/>
<feature type="compositionally biased region" description="Basic and acidic residues" evidence="1">
    <location>
        <begin position="563"/>
        <end position="572"/>
    </location>
</feature>
<feature type="transmembrane region" description="Helical" evidence="2">
    <location>
        <begin position="199"/>
        <end position="222"/>
    </location>
</feature>
<organism evidence="3 4">
    <name type="scientific">Venturia inaequalis</name>
    <name type="common">Apple scab fungus</name>
    <dbReference type="NCBI Taxonomy" id="5025"/>
    <lineage>
        <taxon>Eukaryota</taxon>
        <taxon>Fungi</taxon>
        <taxon>Dikarya</taxon>
        <taxon>Ascomycota</taxon>
        <taxon>Pezizomycotina</taxon>
        <taxon>Dothideomycetes</taxon>
        <taxon>Pleosporomycetidae</taxon>
        <taxon>Venturiales</taxon>
        <taxon>Venturiaceae</taxon>
        <taxon>Venturia</taxon>
    </lineage>
</organism>
<evidence type="ECO:0000313" key="4">
    <source>
        <dbReference type="Proteomes" id="UP000433883"/>
    </source>
</evidence>
<sequence length="572" mass="61605">METGHKGIIAHLQRKDVIEVPDDAVTFFDDCASACPEDLSPCCGPGSRTYAENTTRSRQKHDYLVSSSFPSTSKDLVPPLSDSSVSKTFSTQARYSTQTYIRPHISDVESIASVSANAKGTVIATANLETAVATIVRRSDSTMAEASTPAVVGAPMATEIVPDATTLMSSTTGSIQTTTAAGPDRPKESNAETHGMPPMSIAVLVIAGIVLVAVSLLGLGCWMKRRRRPPSVHEMVEVEEELDELHELGQQHTNNKTDGSRHLNPFSINGSDKPEPIWLFPNGTALINGTTLGYPNGTAYANSHCSNNTTIISSTGTATNLTPAMRPNSEGGPNDNAGANTNAEPRTNDGPENIGGTSLTVTENIPNAAGLTSSNSIPASTMIPAIVIPLVLAVLLVVALLWCCHYRKHKKSEDSEKAYPDPSDPMNFHSSARMSRPPQEPAYVAWTDSPRPQQQQQQQQIQHPPPPPRAYRPHPRTSSYYPSDHNQPTSPAISAYEESIRDSNRSPRRNSAVSALEGNHGHAALPALRDTQGHFMPRGYYDGRGVGRREEGNVDAFLSPPRLGRDGRDGWR</sequence>
<accession>A0A8H3Z0C8</accession>
<name>A0A8H3Z0C8_VENIN</name>